<proteinExistence type="predicted"/>
<reference evidence="2 3" key="1">
    <citation type="submission" date="2016-07" db="EMBL/GenBank/DDBJ databases">
        <title>Pervasive Adenine N6-methylation of Active Genes in Fungi.</title>
        <authorList>
            <consortium name="DOE Joint Genome Institute"/>
            <person name="Mondo S.J."/>
            <person name="Dannebaum R.O."/>
            <person name="Kuo R.C."/>
            <person name="Labutti K."/>
            <person name="Haridas S."/>
            <person name="Kuo A."/>
            <person name="Salamov A."/>
            <person name="Ahrendt S.R."/>
            <person name="Lipzen A."/>
            <person name="Sullivan W."/>
            <person name="Andreopoulos W.B."/>
            <person name="Clum A."/>
            <person name="Lindquist E."/>
            <person name="Daum C."/>
            <person name="Ramamoorthy G.K."/>
            <person name="Gryganskyi A."/>
            <person name="Culley D."/>
            <person name="Magnuson J.K."/>
            <person name="James T.Y."/>
            <person name="O'Malley M.A."/>
            <person name="Stajich J.E."/>
            <person name="Spatafora J.W."/>
            <person name="Visel A."/>
            <person name="Grigoriev I.V."/>
        </authorList>
    </citation>
    <scope>NUCLEOTIDE SEQUENCE [LARGE SCALE GENOMIC DNA]</scope>
    <source>
        <strain evidence="2 3">NRRL 2496</strain>
    </source>
</reference>
<evidence type="ECO:0000256" key="1">
    <source>
        <dbReference type="SAM" id="MobiDB-lite"/>
    </source>
</evidence>
<sequence>MSELAHDPRVSPSAGRTSLKDNQYALDQHQHQQQQQQSKEPSSTNAEFHMGDKAVIQLLSKLDEGTQTIANLRSILALKSAELNELIAQLEMTNQAIVNVESTTTQIETMLKDLGLSEDTTALLMDAEASLDSAIKSATHLYANNSNNNNNNNNSYNNTTHIAYDYPSQPLKARRPSVASNGSGGPQPPSDSDYRREQRMSARFVSRIRYRPDTKHLLRQLNEIMRDLEIDSAKFFDSIGTTEDVQALQKAKVDLDIAKTVALSAKSTLKRRTLLLQSARRRNASSEVELMGKKIREGVTLWKTYARGAPLLVNGQDILSILDREDDLISKNLPVHPSRISFDGYASRRGSPTPSTSTSGRNVRNSTSSRTSESRTHSRRSSVAGESAIPVPAAAAAPPPLPPMPAQIIINKKLHRHSTTAARPAPIRGSSAAVPRARTSSLTASKGPRELKHQSVPVSPPTNARPPLAPPQSPSLIPTPTTEPAKKLGNKTPGPRGPGSTLRIRSMLAKRSHLKDDF</sequence>
<evidence type="ECO:0000313" key="3">
    <source>
        <dbReference type="Proteomes" id="UP000242180"/>
    </source>
</evidence>
<protein>
    <submittedName>
        <fullName evidence="2">Uncharacterized protein</fullName>
    </submittedName>
</protein>
<dbReference type="AlphaFoldDB" id="A0A1X2H8B9"/>
<keyword evidence="3" id="KW-1185">Reference proteome</keyword>
<feature type="compositionally biased region" description="Pro residues" evidence="1">
    <location>
        <begin position="458"/>
        <end position="473"/>
    </location>
</feature>
<feature type="region of interest" description="Disordered" evidence="1">
    <location>
        <begin position="172"/>
        <end position="198"/>
    </location>
</feature>
<comment type="caution">
    <text evidence="2">The sequence shown here is derived from an EMBL/GenBank/DDBJ whole genome shotgun (WGS) entry which is preliminary data.</text>
</comment>
<dbReference type="EMBL" id="MCGN01000007">
    <property type="protein sequence ID" value="ORY94771.1"/>
    <property type="molecule type" value="Genomic_DNA"/>
</dbReference>
<dbReference type="OrthoDB" id="2401996at2759"/>
<dbReference type="STRING" id="13706.A0A1X2H8B9"/>
<feature type="region of interest" description="Disordered" evidence="1">
    <location>
        <begin position="415"/>
        <end position="518"/>
    </location>
</feature>
<dbReference type="Proteomes" id="UP000242180">
    <property type="component" value="Unassembled WGS sequence"/>
</dbReference>
<evidence type="ECO:0000313" key="2">
    <source>
        <dbReference type="EMBL" id="ORY94771.1"/>
    </source>
</evidence>
<accession>A0A1X2H8B9</accession>
<dbReference type="InParanoid" id="A0A1X2H8B9"/>
<feature type="region of interest" description="Disordered" evidence="1">
    <location>
        <begin position="1"/>
        <end position="46"/>
    </location>
</feature>
<organism evidence="2 3">
    <name type="scientific">Syncephalastrum racemosum</name>
    <name type="common">Filamentous fungus</name>
    <dbReference type="NCBI Taxonomy" id="13706"/>
    <lineage>
        <taxon>Eukaryota</taxon>
        <taxon>Fungi</taxon>
        <taxon>Fungi incertae sedis</taxon>
        <taxon>Mucoromycota</taxon>
        <taxon>Mucoromycotina</taxon>
        <taxon>Mucoromycetes</taxon>
        <taxon>Mucorales</taxon>
        <taxon>Syncephalastraceae</taxon>
        <taxon>Syncephalastrum</taxon>
    </lineage>
</organism>
<name>A0A1X2H8B9_SYNRA</name>
<feature type="compositionally biased region" description="Basic residues" evidence="1">
    <location>
        <begin position="508"/>
        <end position="518"/>
    </location>
</feature>
<feature type="compositionally biased region" description="Low complexity" evidence="1">
    <location>
        <begin position="347"/>
        <end position="371"/>
    </location>
</feature>
<gene>
    <name evidence="2" type="ORF">BCR43DRAFT_494565</name>
</gene>
<feature type="region of interest" description="Disordered" evidence="1">
    <location>
        <begin position="340"/>
        <end position="387"/>
    </location>
</feature>
<dbReference type="OMA" id="EMTNQAI"/>